<name>A0ABS4DB10_9CHLR</name>
<accession>A0ABS4DB10</accession>
<evidence type="ECO:0000313" key="2">
    <source>
        <dbReference type="Proteomes" id="UP001193081"/>
    </source>
</evidence>
<proteinExistence type="predicted"/>
<gene>
    <name evidence="1" type="ORF">EYB53_012940</name>
</gene>
<dbReference type="EMBL" id="SIJK02000021">
    <property type="protein sequence ID" value="MBP1466614.1"/>
    <property type="molecule type" value="Genomic_DNA"/>
</dbReference>
<sequence>MVERICPVCQHGNPMENRFCGACGVSLEQHALAQRPPDALVIAGQMIPLTQVRQVGKAVAVGLAAVAVEAGIAWLRRRSEPTSLAVAPQTMALTQSNGLPQAEAVFGAVTIVSQRVVEIWDHGTLTRQIVEKHVWKKEG</sequence>
<organism evidence="1 2">
    <name type="scientific">Candidatus Chloroploca mongolica</name>
    <dbReference type="NCBI Taxonomy" id="2528176"/>
    <lineage>
        <taxon>Bacteria</taxon>
        <taxon>Bacillati</taxon>
        <taxon>Chloroflexota</taxon>
        <taxon>Chloroflexia</taxon>
        <taxon>Chloroflexales</taxon>
        <taxon>Chloroflexineae</taxon>
        <taxon>Oscillochloridaceae</taxon>
        <taxon>Candidatus Chloroploca</taxon>
    </lineage>
</organism>
<comment type="caution">
    <text evidence="1">The sequence shown here is derived from an EMBL/GenBank/DDBJ whole genome shotgun (WGS) entry which is preliminary data.</text>
</comment>
<reference evidence="1 2" key="1">
    <citation type="submission" date="2021-03" db="EMBL/GenBank/DDBJ databases">
        <authorList>
            <person name="Grouzdev D.S."/>
        </authorList>
    </citation>
    <scope>NUCLEOTIDE SEQUENCE [LARGE SCALE GENOMIC DNA]</scope>
    <source>
        <strain evidence="1 2">M50-1</strain>
    </source>
</reference>
<protein>
    <submittedName>
        <fullName evidence="1">Zinc ribbon domain-containing protein</fullName>
    </submittedName>
</protein>
<keyword evidence="2" id="KW-1185">Reference proteome</keyword>
<dbReference type="Proteomes" id="UP001193081">
    <property type="component" value="Unassembled WGS sequence"/>
</dbReference>
<dbReference type="RefSeq" id="WP_135478592.1">
    <property type="nucleotide sequence ID" value="NZ_SIJK02000021.1"/>
</dbReference>
<evidence type="ECO:0000313" key="1">
    <source>
        <dbReference type="EMBL" id="MBP1466614.1"/>
    </source>
</evidence>